<dbReference type="EMBL" id="OBDY01000005">
    <property type="protein sequence ID" value="SNY39019.1"/>
    <property type="molecule type" value="Genomic_DNA"/>
</dbReference>
<keyword evidence="1" id="KW-1133">Transmembrane helix</keyword>
<dbReference type="Proteomes" id="UP000219612">
    <property type="component" value="Unassembled WGS sequence"/>
</dbReference>
<sequence>MAFVATLVTVAATTLAAALARALGVDFEVPDGGETIPLSGIAVVTGFFSLVGVVMAFAFRRWSARPAERFGWTAGALTAISLIPPFLSGAGAATVATLVVLHLIAAAVMIPALVVYVVRRAPAWPVPVG</sequence>
<keyword evidence="1" id="KW-0812">Transmembrane</keyword>
<proteinExistence type="predicted"/>
<gene>
    <name evidence="2" type="ORF">SAMN05421748_105296</name>
</gene>
<keyword evidence="1" id="KW-0472">Membrane</keyword>
<reference evidence="2 3" key="1">
    <citation type="submission" date="2017-09" db="EMBL/GenBank/DDBJ databases">
        <authorList>
            <person name="Ehlers B."/>
            <person name="Leendertz F.H."/>
        </authorList>
    </citation>
    <scope>NUCLEOTIDE SEQUENCE [LARGE SCALE GENOMIC DNA]</scope>
    <source>
        <strain evidence="2 3">CGMCC 4.6857</strain>
    </source>
</reference>
<feature type="transmembrane region" description="Helical" evidence="1">
    <location>
        <begin position="93"/>
        <end position="118"/>
    </location>
</feature>
<accession>A0A285HTL8</accession>
<evidence type="ECO:0000313" key="2">
    <source>
        <dbReference type="EMBL" id="SNY39019.1"/>
    </source>
</evidence>
<evidence type="ECO:0000256" key="1">
    <source>
        <dbReference type="SAM" id="Phobius"/>
    </source>
</evidence>
<dbReference type="AlphaFoldDB" id="A0A285HTL8"/>
<evidence type="ECO:0000313" key="3">
    <source>
        <dbReference type="Proteomes" id="UP000219612"/>
    </source>
</evidence>
<organism evidence="2 3">
    <name type="scientific">Paractinoplanes atraurantiacus</name>
    <dbReference type="NCBI Taxonomy" id="1036182"/>
    <lineage>
        <taxon>Bacteria</taxon>
        <taxon>Bacillati</taxon>
        <taxon>Actinomycetota</taxon>
        <taxon>Actinomycetes</taxon>
        <taxon>Micromonosporales</taxon>
        <taxon>Micromonosporaceae</taxon>
        <taxon>Paractinoplanes</taxon>
    </lineage>
</organism>
<keyword evidence="3" id="KW-1185">Reference proteome</keyword>
<dbReference type="RefSeq" id="WP_245923013.1">
    <property type="nucleotide sequence ID" value="NZ_OBDY01000005.1"/>
</dbReference>
<dbReference type="Pfam" id="PF19545">
    <property type="entry name" value="DUF6069"/>
    <property type="match status" value="1"/>
</dbReference>
<dbReference type="InterPro" id="IPR045713">
    <property type="entry name" value="DUF6069"/>
</dbReference>
<name>A0A285HTL8_9ACTN</name>
<protein>
    <submittedName>
        <fullName evidence="2">Uncharacterized protein</fullName>
    </submittedName>
</protein>
<feature type="transmembrane region" description="Helical" evidence="1">
    <location>
        <begin position="70"/>
        <end position="87"/>
    </location>
</feature>
<feature type="transmembrane region" description="Helical" evidence="1">
    <location>
        <begin position="36"/>
        <end position="58"/>
    </location>
</feature>